<keyword evidence="4 6" id="KW-0175">Coiled coil</keyword>
<evidence type="ECO:0000256" key="3">
    <source>
        <dbReference type="ARBA" id="ARBA00022490"/>
    </source>
</evidence>
<comment type="similarity">
    <text evidence="2">Belongs to the TACC family.</text>
</comment>
<dbReference type="Pfam" id="PF05010">
    <property type="entry name" value="TACC_C"/>
    <property type="match status" value="1"/>
</dbReference>
<evidence type="ECO:0000313" key="9">
    <source>
        <dbReference type="Proteomes" id="UP001159042"/>
    </source>
</evidence>
<name>A0AAV8VHW4_9CUCU</name>
<evidence type="ECO:0000256" key="4">
    <source>
        <dbReference type="ARBA" id="ARBA00023054"/>
    </source>
</evidence>
<feature type="domain" description="Transforming acidic coiled-coil-containing protein C-terminal" evidence="7">
    <location>
        <begin position="42"/>
        <end position="208"/>
    </location>
</feature>
<dbReference type="GO" id="GO:0005856">
    <property type="term" value="C:cytoskeleton"/>
    <property type="evidence" value="ECO:0007669"/>
    <property type="project" value="UniProtKB-SubCell"/>
</dbReference>
<keyword evidence="9" id="KW-1185">Reference proteome</keyword>
<keyword evidence="3" id="KW-0963">Cytoplasm</keyword>
<dbReference type="Proteomes" id="UP001159042">
    <property type="component" value="Unassembled WGS sequence"/>
</dbReference>
<evidence type="ECO:0000259" key="7">
    <source>
        <dbReference type="Pfam" id="PF05010"/>
    </source>
</evidence>
<keyword evidence="5" id="KW-0206">Cytoskeleton</keyword>
<comment type="subcellular location">
    <subcellularLocation>
        <location evidence="1">Cytoplasm</location>
        <location evidence="1">Cytoskeleton</location>
    </subcellularLocation>
</comment>
<evidence type="ECO:0000313" key="8">
    <source>
        <dbReference type="EMBL" id="KAJ8913466.1"/>
    </source>
</evidence>
<reference evidence="8 9" key="1">
    <citation type="journal article" date="2023" name="Insect Mol. Biol.">
        <title>Genome sequencing provides insights into the evolution of gene families encoding plant cell wall-degrading enzymes in longhorned beetles.</title>
        <authorList>
            <person name="Shin N.R."/>
            <person name="Okamura Y."/>
            <person name="Kirsch R."/>
            <person name="Pauchet Y."/>
        </authorList>
    </citation>
    <scope>NUCLEOTIDE SEQUENCE [LARGE SCALE GENOMIC DNA]</scope>
    <source>
        <strain evidence="8">EAD_L_NR</strain>
    </source>
</reference>
<sequence length="229" mass="27327">MDILKIFRMQEPVSKEILSKNNELGKYKEVVQEKDVLLKNNRARIKELEEQVADLEVKNRDMEKQLKLNNMDENEFQKIMKDYDVFIEKVWAERQHLINENENLKMHIENLERCFRDLFEKYEKAKTILQGFKGNEDVLKRELEEYREIIEALNTKYNCLRKHSESKLAEANEELENKDKDNIQEIAKLKVKILQSQATVNELQKRVKCENLDSRPSMFAPLKSNIPKV</sequence>
<evidence type="ECO:0000256" key="6">
    <source>
        <dbReference type="SAM" id="Coils"/>
    </source>
</evidence>
<comment type="caution">
    <text evidence="8">The sequence shown here is derived from an EMBL/GenBank/DDBJ whole genome shotgun (WGS) entry which is preliminary data.</text>
</comment>
<proteinExistence type="inferred from homology"/>
<evidence type="ECO:0000256" key="1">
    <source>
        <dbReference type="ARBA" id="ARBA00004245"/>
    </source>
</evidence>
<evidence type="ECO:0000256" key="2">
    <source>
        <dbReference type="ARBA" id="ARBA00009423"/>
    </source>
</evidence>
<protein>
    <recommendedName>
        <fullName evidence="7">Transforming acidic coiled-coil-containing protein C-terminal domain-containing protein</fullName>
    </recommendedName>
</protein>
<evidence type="ECO:0000256" key="5">
    <source>
        <dbReference type="ARBA" id="ARBA00023212"/>
    </source>
</evidence>
<accession>A0AAV8VHW4</accession>
<feature type="coiled-coil region" evidence="6">
    <location>
        <begin position="31"/>
        <end position="65"/>
    </location>
</feature>
<feature type="coiled-coil region" evidence="6">
    <location>
        <begin position="94"/>
        <end position="206"/>
    </location>
</feature>
<organism evidence="8 9">
    <name type="scientific">Exocentrus adspersus</name>
    <dbReference type="NCBI Taxonomy" id="1586481"/>
    <lineage>
        <taxon>Eukaryota</taxon>
        <taxon>Metazoa</taxon>
        <taxon>Ecdysozoa</taxon>
        <taxon>Arthropoda</taxon>
        <taxon>Hexapoda</taxon>
        <taxon>Insecta</taxon>
        <taxon>Pterygota</taxon>
        <taxon>Neoptera</taxon>
        <taxon>Endopterygota</taxon>
        <taxon>Coleoptera</taxon>
        <taxon>Polyphaga</taxon>
        <taxon>Cucujiformia</taxon>
        <taxon>Chrysomeloidea</taxon>
        <taxon>Cerambycidae</taxon>
        <taxon>Lamiinae</taxon>
        <taxon>Acanthocinini</taxon>
        <taxon>Exocentrus</taxon>
    </lineage>
</organism>
<dbReference type="InterPro" id="IPR007707">
    <property type="entry name" value="TACC_C"/>
</dbReference>
<gene>
    <name evidence="8" type="ORF">NQ315_013846</name>
</gene>
<dbReference type="EMBL" id="JANEYG010000093">
    <property type="protein sequence ID" value="KAJ8913466.1"/>
    <property type="molecule type" value="Genomic_DNA"/>
</dbReference>
<dbReference type="AlphaFoldDB" id="A0AAV8VHW4"/>